<evidence type="ECO:0000313" key="32">
    <source>
        <dbReference type="Proteomes" id="UP000462091"/>
    </source>
</evidence>
<evidence type="ECO:0000313" key="29">
    <source>
        <dbReference type="Proteomes" id="UP000260733"/>
    </source>
</evidence>
<dbReference type="FunFam" id="3.30.420.80:FF:000001">
    <property type="entry name" value="30S ribosomal protein S11"/>
    <property type="match status" value="1"/>
</dbReference>
<dbReference type="Proteomes" id="UP000251281">
    <property type="component" value="Unassembled WGS sequence"/>
</dbReference>
<dbReference type="Pfam" id="PF00411">
    <property type="entry name" value="Ribosomal_S11"/>
    <property type="match status" value="1"/>
</dbReference>
<dbReference type="Proteomes" id="UP000260733">
    <property type="component" value="Unassembled WGS sequence"/>
</dbReference>
<dbReference type="EMBL" id="NMTV01000035">
    <property type="protein sequence ID" value="PDX72952.1"/>
    <property type="molecule type" value="Genomic_DNA"/>
</dbReference>
<evidence type="ECO:0000256" key="6">
    <source>
        <dbReference type="ARBA" id="ARBA00035160"/>
    </source>
</evidence>
<evidence type="ECO:0000313" key="27">
    <source>
        <dbReference type="Proteomes" id="UP000251281"/>
    </source>
</evidence>
<dbReference type="EMBL" id="QVEW01000005">
    <property type="protein sequence ID" value="RGB98986.1"/>
    <property type="molecule type" value="Genomic_DNA"/>
</dbReference>
<reference evidence="32 33" key="6">
    <citation type="journal article" date="2019" name="Nat. Med.">
        <title>A library of human gut bacterial isolates paired with longitudinal multiomics data enables mechanistic microbiome research.</title>
        <authorList>
            <person name="Poyet M."/>
            <person name="Groussin M."/>
            <person name="Gibbons S.M."/>
            <person name="Avila-Pacheco J."/>
            <person name="Jiang X."/>
            <person name="Kearney S.M."/>
            <person name="Perrotta A.R."/>
            <person name="Berdy B."/>
            <person name="Zhao S."/>
            <person name="Lieberman T.D."/>
            <person name="Swanson P.K."/>
            <person name="Smith M."/>
            <person name="Roesemann S."/>
            <person name="Alexander J.E."/>
            <person name="Rich S.A."/>
            <person name="Livny J."/>
            <person name="Vlamakis H."/>
            <person name="Clish C."/>
            <person name="Bullock K."/>
            <person name="Deik A."/>
            <person name="Scott J."/>
            <person name="Pierce K.A."/>
            <person name="Xavier R.J."/>
            <person name="Alm E.J."/>
        </authorList>
    </citation>
    <scope>NUCLEOTIDE SEQUENCE [LARGE SCALE GENOMIC DNA]</scope>
    <source>
        <strain evidence="11 32">BIOML-B1</strain>
        <strain evidence="12 33">BIOML-B9</strain>
    </source>
</reference>
<dbReference type="GeneID" id="75067509"/>
<evidence type="ECO:0000313" key="16">
    <source>
        <dbReference type="EMBL" id="RAW57561.1"/>
    </source>
</evidence>
<dbReference type="Proteomes" id="UP000462091">
    <property type="component" value="Unassembled WGS sequence"/>
</dbReference>
<dbReference type="InterPro" id="IPR018102">
    <property type="entry name" value="Ribosomal_uS11_CS"/>
</dbReference>
<evidence type="ECO:0000313" key="14">
    <source>
        <dbReference type="EMBL" id="PDX75914.1"/>
    </source>
</evidence>
<dbReference type="Proteomes" id="UP000220480">
    <property type="component" value="Unassembled WGS sequence"/>
</dbReference>
<reference evidence="10 22" key="1">
    <citation type="submission" date="2015-09" db="EMBL/GenBank/DDBJ databases">
        <authorList>
            <consortium name="Pathogen Informatics"/>
        </authorList>
    </citation>
    <scope>NUCLEOTIDE SEQUENCE [LARGE SCALE GENOMIC DNA]</scope>
    <source>
        <strain evidence="10 22">2789STDY5834970</strain>
    </source>
</reference>
<accession>A0A173TCT8</accession>
<evidence type="ECO:0000256" key="7">
    <source>
        <dbReference type="ARBA" id="ARBA00058053"/>
    </source>
</evidence>
<keyword evidence="4 8" id="KW-0689">Ribosomal protein</keyword>
<dbReference type="Gene3D" id="3.30.420.80">
    <property type="entry name" value="Ribosomal protein S11"/>
    <property type="match status" value="1"/>
</dbReference>
<dbReference type="Proteomes" id="UP000477010">
    <property type="component" value="Unassembled WGS sequence"/>
</dbReference>
<dbReference type="Proteomes" id="UP000252378">
    <property type="component" value="Unassembled WGS sequence"/>
</dbReference>
<dbReference type="NCBIfam" id="TIGR03632">
    <property type="entry name" value="uS11_bact"/>
    <property type="match status" value="1"/>
</dbReference>
<reference evidence="29 30" key="5">
    <citation type="submission" date="2018-08" db="EMBL/GenBank/DDBJ databases">
        <title>A genome reference for cultivated species of the human gut microbiota.</title>
        <authorList>
            <person name="Zou Y."/>
            <person name="Xue W."/>
            <person name="Luo G."/>
        </authorList>
    </citation>
    <scope>NUCLEOTIDE SEQUENCE [LARGE SCALE GENOMIC DNA]</scope>
    <source>
        <strain evidence="20 31">AF29-11BH</strain>
        <strain evidence="19 30">AF31-14AC</strain>
        <strain evidence="21 29">AM37-13AC</strain>
    </source>
</reference>
<evidence type="ECO:0000313" key="24">
    <source>
        <dbReference type="Proteomes" id="UP000220157"/>
    </source>
</evidence>
<dbReference type="InterPro" id="IPR019981">
    <property type="entry name" value="Ribosomal_uS11_bac-type"/>
</dbReference>
<evidence type="ECO:0000256" key="8">
    <source>
        <dbReference type="HAMAP-Rule" id="MF_01310"/>
    </source>
</evidence>
<dbReference type="PROSITE" id="PS00054">
    <property type="entry name" value="RIBOSOMAL_S11"/>
    <property type="match status" value="1"/>
</dbReference>
<dbReference type="Proteomes" id="UP000260782">
    <property type="component" value="Unassembled WGS sequence"/>
</dbReference>
<dbReference type="Proteomes" id="UP000220157">
    <property type="component" value="Unassembled WGS sequence"/>
</dbReference>
<dbReference type="NCBIfam" id="NF003698">
    <property type="entry name" value="PRK05309.1"/>
    <property type="match status" value="1"/>
</dbReference>
<evidence type="ECO:0000256" key="9">
    <source>
        <dbReference type="RuleBase" id="RU003629"/>
    </source>
</evidence>
<dbReference type="EMBL" id="QVES01000003">
    <property type="protein sequence ID" value="RGB88310.1"/>
    <property type="molecule type" value="Genomic_DNA"/>
</dbReference>
<dbReference type="EMBL" id="PRLF01000015">
    <property type="protein sequence ID" value="RAW64408.1"/>
    <property type="molecule type" value="Genomic_DNA"/>
</dbReference>
<evidence type="ECO:0000313" key="23">
    <source>
        <dbReference type="Proteomes" id="UP000219901"/>
    </source>
</evidence>
<evidence type="ECO:0000313" key="15">
    <source>
        <dbReference type="EMBL" id="PDX84578.1"/>
    </source>
</evidence>
<proteinExistence type="inferred from homology"/>
<dbReference type="EMBL" id="WKQE01000007">
    <property type="protein sequence ID" value="MSC80480.1"/>
    <property type="molecule type" value="Genomic_DNA"/>
</dbReference>
<name>A0A173TCT8_9FIRM</name>
<dbReference type="PANTHER" id="PTHR11759">
    <property type="entry name" value="40S RIBOSOMAL PROTEIN S14/30S RIBOSOMAL PROTEIN S11"/>
    <property type="match status" value="1"/>
</dbReference>
<evidence type="ECO:0000256" key="3">
    <source>
        <dbReference type="ARBA" id="ARBA00022884"/>
    </source>
</evidence>
<dbReference type="Proteomes" id="UP000260783">
    <property type="component" value="Unassembled WGS sequence"/>
</dbReference>
<evidence type="ECO:0000313" key="33">
    <source>
        <dbReference type="Proteomes" id="UP000477010"/>
    </source>
</evidence>
<evidence type="ECO:0000313" key="19">
    <source>
        <dbReference type="EMBL" id="RGB88310.1"/>
    </source>
</evidence>
<dbReference type="EMBL" id="PXUP01000010">
    <property type="protein sequence ID" value="RCH45925.1"/>
    <property type="molecule type" value="Genomic_DNA"/>
</dbReference>
<reference evidence="23 24" key="2">
    <citation type="journal article" date="2017" name="Front. Microbiol.">
        <title>New Insights into the Diversity of the Genus Faecalibacterium.</title>
        <authorList>
            <person name="Benevides L."/>
            <person name="Burman S."/>
            <person name="Martin R."/>
            <person name="Robert V."/>
            <person name="Thomas M."/>
            <person name="Miquel S."/>
            <person name="Chain F."/>
            <person name="Sokol H."/>
            <person name="Bermudez-Humaran L.G."/>
            <person name="Morrison M."/>
            <person name="Langella P."/>
            <person name="Azevedo V.A."/>
            <person name="Chatel J.M."/>
            <person name="Soares S."/>
        </authorList>
    </citation>
    <scope>NUCLEOTIDE SEQUENCE [LARGE SCALE GENOMIC DNA]</scope>
    <source>
        <strain evidence="13 23">CNCM I 4546</strain>
        <strain evidence="14 24">CNCM I 4573</strain>
        <strain evidence="15 25">CNCM I 4644</strain>
    </source>
</reference>
<dbReference type="AlphaFoldDB" id="A0A173TCT8"/>
<dbReference type="Proteomes" id="UP000250550">
    <property type="component" value="Unassembled WGS sequence"/>
</dbReference>
<reference evidence="13" key="3">
    <citation type="submission" date="2017-07" db="EMBL/GenBank/DDBJ databases">
        <authorList>
            <person name="Sun Z.S."/>
            <person name="Albrecht U."/>
            <person name="Echele G."/>
            <person name="Lee C.C."/>
        </authorList>
    </citation>
    <scope>NUCLEOTIDE SEQUENCE</scope>
    <source>
        <strain evidence="13">CNCM I 4546</strain>
        <strain evidence="14">CNCM I 4573</strain>
        <strain evidence="15">CNCM I 4644</strain>
    </source>
</reference>
<dbReference type="EMBL" id="NMTZ01000013">
    <property type="protein sequence ID" value="PDX84578.1"/>
    <property type="molecule type" value="Genomic_DNA"/>
</dbReference>
<evidence type="ECO:0000313" key="21">
    <source>
        <dbReference type="EMBL" id="RGC20536.1"/>
    </source>
</evidence>
<dbReference type="OrthoDB" id="9806415at2"/>
<gene>
    <name evidence="8 10" type="primary">rpsK</name>
    <name evidence="17" type="ORF">C4N21_10685</name>
    <name evidence="16" type="ORF">C4N24_07500</name>
    <name evidence="18" type="ORF">C7J97_08230</name>
    <name evidence="13" type="ORF">CGS55_05585</name>
    <name evidence="14" type="ORF">CGS56_06570</name>
    <name evidence="15" type="ORF">CGS59_04835</name>
    <name evidence="21" type="ORF">DW855_03540</name>
    <name evidence="20" type="ORF">DWZ04_06450</name>
    <name evidence="19" type="ORF">DWZ25_03720</name>
    <name evidence="10" type="ORF">ERS852582_01464</name>
    <name evidence="12" type="ORF">GKD85_06540</name>
    <name evidence="11" type="ORF">GKE10_04985</name>
</gene>
<keyword evidence="2 8" id="KW-0699">rRNA-binding</keyword>
<evidence type="ECO:0000313" key="22">
    <source>
        <dbReference type="Proteomes" id="UP000095649"/>
    </source>
</evidence>
<comment type="subunit">
    <text evidence="8">Part of the 30S ribosomal subunit. Interacts with proteins S7 and S18. Binds to IF-3.</text>
</comment>
<dbReference type="SUPFAM" id="SSF53137">
    <property type="entry name" value="Translational machinery components"/>
    <property type="match status" value="1"/>
</dbReference>
<evidence type="ECO:0000313" key="10">
    <source>
        <dbReference type="EMBL" id="CUM99787.1"/>
    </source>
</evidence>
<evidence type="ECO:0000313" key="26">
    <source>
        <dbReference type="Proteomes" id="UP000250550"/>
    </source>
</evidence>
<dbReference type="EMBL" id="PRLD01000006">
    <property type="protein sequence ID" value="RAW57561.1"/>
    <property type="molecule type" value="Genomic_DNA"/>
</dbReference>
<dbReference type="GO" id="GO:1990904">
    <property type="term" value="C:ribonucleoprotein complex"/>
    <property type="evidence" value="ECO:0007669"/>
    <property type="project" value="UniProtKB-KW"/>
</dbReference>
<dbReference type="GO" id="GO:0019843">
    <property type="term" value="F:rRNA binding"/>
    <property type="evidence" value="ECO:0007669"/>
    <property type="project" value="UniProtKB-UniRule"/>
</dbReference>
<dbReference type="GO" id="GO:0003735">
    <property type="term" value="F:structural constituent of ribosome"/>
    <property type="evidence" value="ECO:0007669"/>
    <property type="project" value="InterPro"/>
</dbReference>
<evidence type="ECO:0000313" key="25">
    <source>
        <dbReference type="Proteomes" id="UP000220480"/>
    </source>
</evidence>
<evidence type="ECO:0000256" key="1">
    <source>
        <dbReference type="ARBA" id="ARBA00006194"/>
    </source>
</evidence>
<dbReference type="EMBL" id="WKQM01000007">
    <property type="protein sequence ID" value="MSC51271.1"/>
    <property type="molecule type" value="Genomic_DNA"/>
</dbReference>
<dbReference type="HAMAP" id="MF_01310">
    <property type="entry name" value="Ribosomal_uS11"/>
    <property type="match status" value="1"/>
</dbReference>
<dbReference type="EMBL" id="QVFB01000004">
    <property type="protein sequence ID" value="RGC20536.1"/>
    <property type="molecule type" value="Genomic_DNA"/>
</dbReference>
<dbReference type="InterPro" id="IPR036967">
    <property type="entry name" value="Ribosomal_uS11_sf"/>
</dbReference>
<evidence type="ECO:0000313" key="20">
    <source>
        <dbReference type="EMBL" id="RGB98986.1"/>
    </source>
</evidence>
<reference evidence="26 27" key="4">
    <citation type="submission" date="2018-02" db="EMBL/GenBank/DDBJ databases">
        <title>Complete genome sequencing of Faecalibacterium prausnitzii strains isolated from the human gut.</title>
        <authorList>
            <person name="Fitzgerald B.C."/>
            <person name="Shkoporov A.N."/>
            <person name="Ross P.R."/>
            <person name="Hill C."/>
        </authorList>
    </citation>
    <scope>NUCLEOTIDE SEQUENCE [LARGE SCALE GENOMIC DNA]</scope>
    <source>
        <strain evidence="16 27">APC923/51-1</strain>
        <strain evidence="17 26">APC924/119</strain>
        <strain evidence="18 28">ATCC 27768</strain>
    </source>
</reference>
<evidence type="ECO:0000313" key="17">
    <source>
        <dbReference type="EMBL" id="RAW64408.1"/>
    </source>
</evidence>
<evidence type="ECO:0000256" key="5">
    <source>
        <dbReference type="ARBA" id="ARBA00023274"/>
    </source>
</evidence>
<evidence type="ECO:0000313" key="28">
    <source>
        <dbReference type="Proteomes" id="UP000252378"/>
    </source>
</evidence>
<sequence>MASANNAKKGANVRMKRKERKNIAAGQAHIQSTFNNTVVTITDLQGNAVSWCSSGSLNFRGSRKSTPFAAQSAAETAAKTAIEHGMKTVEVYVKGPGAGRESAIRALQATGLEVTLIKDVTPIPHNGCRPPKRRRV</sequence>
<dbReference type="EMBL" id="CYXN01000010">
    <property type="protein sequence ID" value="CUM99787.1"/>
    <property type="molecule type" value="Genomic_DNA"/>
</dbReference>
<evidence type="ECO:0000256" key="4">
    <source>
        <dbReference type="ARBA" id="ARBA00022980"/>
    </source>
</evidence>
<dbReference type="Proteomes" id="UP000095649">
    <property type="component" value="Unassembled WGS sequence"/>
</dbReference>
<evidence type="ECO:0000313" key="12">
    <source>
        <dbReference type="EMBL" id="MSC80480.1"/>
    </source>
</evidence>
<dbReference type="EMBL" id="NMTW01000029">
    <property type="protein sequence ID" value="PDX75914.1"/>
    <property type="molecule type" value="Genomic_DNA"/>
</dbReference>
<comment type="function">
    <text evidence="7 8">Located on the platform of the 30S subunit, it bridges several disparate RNA helices of the 16S rRNA. Forms part of the Shine-Dalgarno cleft in the 70S ribosome.</text>
</comment>
<evidence type="ECO:0000313" key="13">
    <source>
        <dbReference type="EMBL" id="PDX72952.1"/>
    </source>
</evidence>
<organism evidence="10 22">
    <name type="scientific">Faecalibacterium prausnitzii</name>
    <dbReference type="NCBI Taxonomy" id="853"/>
    <lineage>
        <taxon>Bacteria</taxon>
        <taxon>Bacillati</taxon>
        <taxon>Bacillota</taxon>
        <taxon>Clostridia</taxon>
        <taxon>Eubacteriales</taxon>
        <taxon>Oscillospiraceae</taxon>
        <taxon>Faecalibacterium</taxon>
    </lineage>
</organism>
<protein>
    <recommendedName>
        <fullName evidence="6 8">Small ribosomal subunit protein uS11</fullName>
    </recommendedName>
</protein>
<dbReference type="PIRSF" id="PIRSF002131">
    <property type="entry name" value="Ribosomal_S11"/>
    <property type="match status" value="1"/>
</dbReference>
<evidence type="ECO:0000313" key="18">
    <source>
        <dbReference type="EMBL" id="RCH45925.1"/>
    </source>
</evidence>
<comment type="similarity">
    <text evidence="1 8 9">Belongs to the universal ribosomal protein uS11 family.</text>
</comment>
<dbReference type="GO" id="GO:0006412">
    <property type="term" value="P:translation"/>
    <property type="evidence" value="ECO:0007669"/>
    <property type="project" value="UniProtKB-UniRule"/>
</dbReference>
<dbReference type="GO" id="GO:0005840">
    <property type="term" value="C:ribosome"/>
    <property type="evidence" value="ECO:0007669"/>
    <property type="project" value="UniProtKB-KW"/>
</dbReference>
<keyword evidence="5 8" id="KW-0687">Ribonucleoprotein</keyword>
<keyword evidence="3 8" id="KW-0694">RNA-binding</keyword>
<evidence type="ECO:0000313" key="30">
    <source>
        <dbReference type="Proteomes" id="UP000260782"/>
    </source>
</evidence>
<dbReference type="Proteomes" id="UP000219901">
    <property type="component" value="Unassembled WGS sequence"/>
</dbReference>
<evidence type="ECO:0000256" key="2">
    <source>
        <dbReference type="ARBA" id="ARBA00022730"/>
    </source>
</evidence>
<evidence type="ECO:0000313" key="11">
    <source>
        <dbReference type="EMBL" id="MSC51271.1"/>
    </source>
</evidence>
<dbReference type="InterPro" id="IPR001971">
    <property type="entry name" value="Ribosomal_uS11"/>
</dbReference>
<evidence type="ECO:0000313" key="31">
    <source>
        <dbReference type="Proteomes" id="UP000260783"/>
    </source>
</evidence>
<dbReference type="RefSeq" id="WP_005921825.1">
    <property type="nucleotide sequence ID" value="NZ_BNEV01000006.1"/>
</dbReference>